<keyword evidence="2" id="KW-0812">Transmembrane</keyword>
<dbReference type="InterPro" id="IPR007452">
    <property type="entry name" value="TamB_C"/>
</dbReference>
<gene>
    <name evidence="7" type="ORF">DA792_20965</name>
</gene>
<dbReference type="PANTHER" id="PTHR36985">
    <property type="entry name" value="TRANSLOCATION AND ASSEMBLY MODULE SUBUNIT TAMB"/>
    <property type="match status" value="1"/>
</dbReference>
<dbReference type="Pfam" id="PF04357">
    <property type="entry name" value="TamB"/>
    <property type="match status" value="1"/>
</dbReference>
<feature type="signal peptide" evidence="5">
    <location>
        <begin position="1"/>
        <end position="19"/>
    </location>
</feature>
<proteinExistence type="predicted"/>
<evidence type="ECO:0000256" key="2">
    <source>
        <dbReference type="ARBA" id="ARBA00022692"/>
    </source>
</evidence>
<dbReference type="Proteomes" id="UP000241447">
    <property type="component" value="Chromosome"/>
</dbReference>
<dbReference type="PANTHER" id="PTHR36985:SF1">
    <property type="entry name" value="TRANSLOCATION AND ASSEMBLY MODULE SUBUNIT TAMB"/>
    <property type="match status" value="1"/>
</dbReference>
<dbReference type="GO" id="GO:0097347">
    <property type="term" value="C:TAM protein secretion complex"/>
    <property type="evidence" value="ECO:0007669"/>
    <property type="project" value="TreeGrafter"/>
</dbReference>
<keyword evidence="4" id="KW-0472">Membrane</keyword>
<dbReference type="OrthoDB" id="7784409at2"/>
<dbReference type="AlphaFoldDB" id="A0A2R4M821"/>
<dbReference type="RefSeq" id="WP_107722503.1">
    <property type="nucleotide sequence ID" value="NZ_CP028475.1"/>
</dbReference>
<keyword evidence="5" id="KW-0732">Signal</keyword>
<dbReference type="GO" id="GO:0005886">
    <property type="term" value="C:plasma membrane"/>
    <property type="evidence" value="ECO:0007669"/>
    <property type="project" value="InterPro"/>
</dbReference>
<evidence type="ECO:0000256" key="3">
    <source>
        <dbReference type="ARBA" id="ARBA00022989"/>
    </source>
</evidence>
<accession>A0A2R4M821</accession>
<reference evidence="7 8" key="1">
    <citation type="submission" date="2018-03" db="EMBL/GenBank/DDBJ databases">
        <title>The Complete Genome of Celeribacter baekdonensis strain LH4, a Thiosulfate-Oxidizing Alphaproteobacterium Isolated from Gulf of Mexico Continental Slope Sediments.</title>
        <authorList>
            <person name="Flood B.E."/>
            <person name="Bailey J.V."/>
            <person name="Leprich D."/>
        </authorList>
    </citation>
    <scope>NUCLEOTIDE SEQUENCE [LARGE SCALE GENOMIC DNA]</scope>
    <source>
        <strain evidence="7 8">LH4</strain>
    </source>
</reference>
<dbReference type="EMBL" id="CP028475">
    <property type="protein sequence ID" value="AVW93247.1"/>
    <property type="molecule type" value="Genomic_DNA"/>
</dbReference>
<comment type="subcellular location">
    <subcellularLocation>
        <location evidence="1">Membrane</location>
        <topology evidence="1">Single-pass membrane protein</topology>
    </subcellularLocation>
</comment>
<protein>
    <recommendedName>
        <fullName evidence="6">Translocation and assembly module TamB C-terminal domain-containing protein</fullName>
    </recommendedName>
</protein>
<evidence type="ECO:0000313" key="8">
    <source>
        <dbReference type="Proteomes" id="UP000241447"/>
    </source>
</evidence>
<evidence type="ECO:0000256" key="1">
    <source>
        <dbReference type="ARBA" id="ARBA00004167"/>
    </source>
</evidence>
<evidence type="ECO:0000259" key="6">
    <source>
        <dbReference type="Pfam" id="PF04357"/>
    </source>
</evidence>
<dbReference type="KEGG" id="cbak:DA792_20965"/>
<keyword evidence="3" id="KW-1133">Transmembrane helix</keyword>
<feature type="chain" id="PRO_5015334012" description="Translocation and assembly module TamB C-terminal domain-containing protein" evidence="5">
    <location>
        <begin position="20"/>
        <end position="1102"/>
    </location>
</feature>
<sequence length="1102" mass="112394">MNKFLPVITAICIPLALMAQDSTDSTQTDATQTARDRSVIVGFLEDNLSGAGRDIRIEGFKGLLSSNATLDELTIADDTGVWFTLRDVELDWSRAALFSGRVEINRITAGEILFDRLPVAEATTTAPSPEAKPFSLPDLPVSIDIGAIEAKRVHLGAPVLKLGKAVDLSLAGSANLADGSGAATLDIQRLDAADGAFTVDVSFDGPTEVLDLDLALTEGAGGLIATLANLPGAPELSLTAKGAGPLDDFTADIALATQGKDRLTGTVALKANPDPNAPDAPAPRAFTADLSGDLTPLFSAEYARFFGPSSTLQARGLSYPEGGFDLEQFNLSTQAVSMVGAAKIGADGLPQSFALSGSLKSPDGRPTLLPFGSARSMVDKALIIANYDAATDDGWTALIDVDGYTQDGLRLGKAAINADGTIARLTDDSGLTSLGAVSAKIEAAVTGLVSDDPAVQDAIGANPSLLTQLTWQEGQDIVFKTVELKTDATTVTVQGRLAGLDAGLEFTGDMRLDSPRLARFARISGLDLAGAVQATGSGSYAPLSGMFDLTAEAKGSNLRFGIAQVDALTNGSSTVSLSAKRDETGLTLRAADMTTGAVTASAKGTLSSEAGALTLSARLDDVARLGVGLSGPLTLAADVSRSSATAPWQTEANMTGPGGSTARVTGTLAQDASQANLALTGTAPLGLSNRFTTAALTQGNAGFDLSLNGPLALSSLSGQIQVTPGARVVVSNAGLALTVERGTVTLSGERAQIDVVTNADSGGGISASGQLGLSGTVPADLTMAFNGLTLVDPTLYSTSLNGSLAITGPLAGGAAIAGDLTLGRTDITVSASGLGGSGDIPEITHTGQTSAVLTTRKRAGLVVTDRNGGPGASYGLNVTIAAPNQIFIRGRGLDAELGGKLRLRGTTQDVIPVGQFSLIRGRLSLLGKRIVMKEGTLTLQGELDPVVRLVAETQTPDLNVQLVTEGPLSALALTLSSSPTLPQEEILSQLLFGRGLSQISALQAAQMASAVATLTGGGGGLVGSIRNSFGLDDLDLQTSEEGGSSLKLGKYISDKIYTDVTIDSDGKSVINLNLDATDKVTVKGSVSSTGDTGVGVYFEKDY</sequence>
<evidence type="ECO:0000256" key="5">
    <source>
        <dbReference type="SAM" id="SignalP"/>
    </source>
</evidence>
<evidence type="ECO:0000256" key="4">
    <source>
        <dbReference type="ARBA" id="ARBA00023136"/>
    </source>
</evidence>
<organism evidence="7 8">
    <name type="scientific">Celeribacter baekdonensis</name>
    <dbReference type="NCBI Taxonomy" id="875171"/>
    <lineage>
        <taxon>Bacteria</taxon>
        <taxon>Pseudomonadati</taxon>
        <taxon>Pseudomonadota</taxon>
        <taxon>Alphaproteobacteria</taxon>
        <taxon>Rhodobacterales</taxon>
        <taxon>Roseobacteraceae</taxon>
        <taxon>Celeribacter</taxon>
    </lineage>
</organism>
<dbReference type="GO" id="GO:0009306">
    <property type="term" value="P:protein secretion"/>
    <property type="evidence" value="ECO:0007669"/>
    <property type="project" value="InterPro"/>
</dbReference>
<feature type="domain" description="Translocation and assembly module TamB C-terminal" evidence="6">
    <location>
        <begin position="758"/>
        <end position="1102"/>
    </location>
</feature>
<evidence type="ECO:0000313" key="7">
    <source>
        <dbReference type="EMBL" id="AVW93247.1"/>
    </source>
</evidence>
<name>A0A2R4M821_9RHOB</name>